<keyword evidence="3 9" id="KW-0547">Nucleotide-binding</keyword>
<comment type="similarity">
    <text evidence="9">Belongs to the class-I aminoacyl-tRNA synthetase family. TyrS type 2 subfamily.</text>
</comment>
<dbReference type="HAMAP" id="MF_02007">
    <property type="entry name" value="Tyr_tRNA_synth_type2"/>
    <property type="match status" value="1"/>
</dbReference>
<keyword evidence="2 9" id="KW-0436">Ligase</keyword>
<dbReference type="Gene3D" id="3.40.50.620">
    <property type="entry name" value="HUPs"/>
    <property type="match status" value="1"/>
</dbReference>
<dbReference type="GO" id="GO:0003723">
    <property type="term" value="F:RNA binding"/>
    <property type="evidence" value="ECO:0007669"/>
    <property type="project" value="UniProtKB-KW"/>
</dbReference>
<evidence type="ECO:0000256" key="7">
    <source>
        <dbReference type="ARBA" id="ARBA00023146"/>
    </source>
</evidence>
<dbReference type="GO" id="GO:0005829">
    <property type="term" value="C:cytosol"/>
    <property type="evidence" value="ECO:0007669"/>
    <property type="project" value="TreeGrafter"/>
</dbReference>
<evidence type="ECO:0000256" key="6">
    <source>
        <dbReference type="ARBA" id="ARBA00022917"/>
    </source>
</evidence>
<dbReference type="InterPro" id="IPR014729">
    <property type="entry name" value="Rossmann-like_a/b/a_fold"/>
</dbReference>
<dbReference type="NCBIfam" id="TIGR00234">
    <property type="entry name" value="tyrS"/>
    <property type="match status" value="1"/>
</dbReference>
<comment type="caution">
    <text evidence="9">Lacks conserved residue(s) required for the propagation of feature annotation.</text>
</comment>
<dbReference type="Pfam" id="PF22421">
    <property type="entry name" value="SYY_C-terminal"/>
    <property type="match status" value="1"/>
</dbReference>
<keyword evidence="1 9" id="KW-0963">Cytoplasm</keyword>
<evidence type="ECO:0000256" key="5">
    <source>
        <dbReference type="ARBA" id="ARBA00022884"/>
    </source>
</evidence>
<gene>
    <name evidence="9" type="primary">tyrS</name>
    <name evidence="12" type="ORF">ENS41_05605</name>
</gene>
<evidence type="ECO:0000256" key="4">
    <source>
        <dbReference type="ARBA" id="ARBA00022840"/>
    </source>
</evidence>
<keyword evidence="4 9" id="KW-0067">ATP-binding</keyword>
<dbReference type="InterPro" id="IPR002305">
    <property type="entry name" value="aa-tRNA-synth_Ic"/>
</dbReference>
<accession>A0A7C4CBN9</accession>
<dbReference type="GO" id="GO:0006437">
    <property type="term" value="P:tyrosyl-tRNA aminoacylation"/>
    <property type="evidence" value="ECO:0007669"/>
    <property type="project" value="UniProtKB-UniRule"/>
</dbReference>
<name>A0A7C4CBN9_UNCW3</name>
<feature type="binding site" evidence="9">
    <location>
        <position position="231"/>
    </location>
    <ligand>
        <name>ATP</name>
        <dbReference type="ChEBI" id="CHEBI:30616"/>
    </ligand>
</feature>
<comment type="function">
    <text evidence="9">Catalyzes the attachment of tyrosine to tRNA(Tyr) in a two-step reaction: tyrosine is first activated by ATP to form Tyr-AMP and then transferred to the acceptor end of tRNA(Tyr).</text>
</comment>
<dbReference type="Pfam" id="PF00579">
    <property type="entry name" value="tRNA-synt_1b"/>
    <property type="match status" value="1"/>
</dbReference>
<dbReference type="Gene3D" id="1.10.240.10">
    <property type="entry name" value="Tyrosyl-Transfer RNA Synthetase"/>
    <property type="match status" value="1"/>
</dbReference>
<keyword evidence="7 9" id="KW-0030">Aminoacyl-tRNA synthetase</keyword>
<evidence type="ECO:0000256" key="9">
    <source>
        <dbReference type="HAMAP-Rule" id="MF_02007"/>
    </source>
</evidence>
<keyword evidence="6 9" id="KW-0648">Protein biosynthesis</keyword>
<feature type="domain" description="Tyrosine--tRNA ligase SYY-like C-terminal" evidence="11">
    <location>
        <begin position="325"/>
        <end position="395"/>
    </location>
</feature>
<dbReference type="SUPFAM" id="SSF52374">
    <property type="entry name" value="Nucleotidylyl transferase"/>
    <property type="match status" value="1"/>
</dbReference>
<dbReference type="GO" id="GO:0004831">
    <property type="term" value="F:tyrosine-tRNA ligase activity"/>
    <property type="evidence" value="ECO:0007669"/>
    <property type="project" value="UniProtKB-UniRule"/>
</dbReference>
<dbReference type="InterPro" id="IPR054608">
    <property type="entry name" value="SYY-like_C"/>
</dbReference>
<feature type="short sequence motif" description="'KMSKS' region" evidence="9">
    <location>
        <begin position="228"/>
        <end position="232"/>
    </location>
</feature>
<comment type="subcellular location">
    <subcellularLocation>
        <location evidence="9">Cytoplasm</location>
    </subcellularLocation>
</comment>
<dbReference type="Gene3D" id="3.10.290.10">
    <property type="entry name" value="RNA-binding S4 domain"/>
    <property type="match status" value="1"/>
</dbReference>
<dbReference type="InterPro" id="IPR024108">
    <property type="entry name" value="Tyr-tRNA-ligase_bac_2"/>
</dbReference>
<proteinExistence type="inferred from homology"/>
<dbReference type="EMBL" id="DSUT01000116">
    <property type="protein sequence ID" value="HGK28413.1"/>
    <property type="molecule type" value="Genomic_DNA"/>
</dbReference>
<evidence type="ECO:0000256" key="3">
    <source>
        <dbReference type="ARBA" id="ARBA00022741"/>
    </source>
</evidence>
<dbReference type="InterPro" id="IPR036986">
    <property type="entry name" value="S4_RNA-bd_sf"/>
</dbReference>
<dbReference type="InterPro" id="IPR002307">
    <property type="entry name" value="Tyr-tRNA-ligase"/>
</dbReference>
<evidence type="ECO:0000256" key="1">
    <source>
        <dbReference type="ARBA" id="ARBA00022490"/>
    </source>
</evidence>
<dbReference type="SUPFAM" id="SSF55174">
    <property type="entry name" value="Alpha-L RNA-binding motif"/>
    <property type="match status" value="1"/>
</dbReference>
<sequence>MVDDVLKRLLDGADRVETAAELEARLQKSRATGRPLRVKYGIDATGPEIHLGFAVGLRKLRQFQDAGHLAVPIVGDFTARIGDPSGRSKTRPQLSDEDVRRNMERYREQIFKILDPDRCEFRYNSEWSDPLKAADVVRLAARYTAARIIEREDFRSRLDAGVPVYMHEMLYPLFQGYDSVAVQADVELGGADQYWNLLVGRELQREFGQEPQVVMTMPLLIGLDGTQKMSKSYGNYVGIFEPPDQMFGKLMSIPDSLIFDYFRLCTDATPVRLAALKQRLEAGENPRNLKAELAREVVSLYHSAAEARAASDEFDRVFREGLVPDEMPEFSVPTEGLNIVELAVRSGLMPSKAEARRKLQEGAFYLDGGRVSDAGLVVRVSGEPIVLKIGKRRFLRLVRA</sequence>
<dbReference type="PRINTS" id="PR01040">
    <property type="entry name" value="TRNASYNTHTYR"/>
</dbReference>
<evidence type="ECO:0000256" key="2">
    <source>
        <dbReference type="ARBA" id="ARBA00022598"/>
    </source>
</evidence>
<comment type="subunit">
    <text evidence="9">Homodimer.</text>
</comment>
<dbReference type="EC" id="6.1.1.1" evidence="9"/>
<evidence type="ECO:0000259" key="11">
    <source>
        <dbReference type="Pfam" id="PF22421"/>
    </source>
</evidence>
<dbReference type="GO" id="GO:0005524">
    <property type="term" value="F:ATP binding"/>
    <property type="evidence" value="ECO:0007669"/>
    <property type="project" value="UniProtKB-UniRule"/>
</dbReference>
<dbReference type="PROSITE" id="PS50889">
    <property type="entry name" value="S4"/>
    <property type="match status" value="1"/>
</dbReference>
<comment type="caution">
    <text evidence="12">The sequence shown here is derived from an EMBL/GenBank/DDBJ whole genome shotgun (WGS) entry which is preliminary data.</text>
</comment>
<dbReference type="PANTHER" id="PTHR11766">
    <property type="entry name" value="TYROSYL-TRNA SYNTHETASE"/>
    <property type="match status" value="1"/>
</dbReference>
<protein>
    <recommendedName>
        <fullName evidence="9">Tyrosine--tRNA ligase</fullName>
        <ecNumber evidence="9">6.1.1.1</ecNumber>
    </recommendedName>
    <alternativeName>
        <fullName evidence="9">Tyrosyl-tRNA synthetase</fullName>
        <shortName evidence="9">TyrRS</shortName>
    </alternativeName>
</protein>
<dbReference type="AlphaFoldDB" id="A0A7C4CBN9"/>
<evidence type="ECO:0000256" key="8">
    <source>
        <dbReference type="ARBA" id="ARBA00048248"/>
    </source>
</evidence>
<evidence type="ECO:0000256" key="10">
    <source>
        <dbReference type="PROSITE-ProRule" id="PRU00182"/>
    </source>
</evidence>
<reference evidence="12" key="1">
    <citation type="journal article" date="2020" name="mSystems">
        <title>Genome- and Community-Level Interaction Insights into Carbon Utilization and Element Cycling Functions of Hydrothermarchaeota in Hydrothermal Sediment.</title>
        <authorList>
            <person name="Zhou Z."/>
            <person name="Liu Y."/>
            <person name="Xu W."/>
            <person name="Pan J."/>
            <person name="Luo Z.H."/>
            <person name="Li M."/>
        </authorList>
    </citation>
    <scope>NUCLEOTIDE SEQUENCE [LARGE SCALE GENOMIC DNA]</scope>
    <source>
        <strain evidence="12">SpSt-488</strain>
    </source>
</reference>
<keyword evidence="5 10" id="KW-0694">RNA-binding</keyword>
<organism evidence="12">
    <name type="scientific">candidate division WOR-3 bacterium</name>
    <dbReference type="NCBI Taxonomy" id="2052148"/>
    <lineage>
        <taxon>Bacteria</taxon>
        <taxon>Bacteria division WOR-3</taxon>
    </lineage>
</organism>
<evidence type="ECO:0000313" key="12">
    <source>
        <dbReference type="EMBL" id="HGK28413.1"/>
    </source>
</evidence>
<dbReference type="InterPro" id="IPR024088">
    <property type="entry name" value="Tyr-tRNA-ligase_bac-type"/>
</dbReference>
<dbReference type="PANTHER" id="PTHR11766:SF1">
    <property type="entry name" value="TYROSINE--TRNA LIGASE"/>
    <property type="match status" value="1"/>
</dbReference>
<comment type="catalytic activity">
    <reaction evidence="8 9">
        <text>tRNA(Tyr) + L-tyrosine + ATP = L-tyrosyl-tRNA(Tyr) + AMP + diphosphate + H(+)</text>
        <dbReference type="Rhea" id="RHEA:10220"/>
        <dbReference type="Rhea" id="RHEA-COMP:9706"/>
        <dbReference type="Rhea" id="RHEA-COMP:9707"/>
        <dbReference type="ChEBI" id="CHEBI:15378"/>
        <dbReference type="ChEBI" id="CHEBI:30616"/>
        <dbReference type="ChEBI" id="CHEBI:33019"/>
        <dbReference type="ChEBI" id="CHEBI:58315"/>
        <dbReference type="ChEBI" id="CHEBI:78442"/>
        <dbReference type="ChEBI" id="CHEBI:78536"/>
        <dbReference type="ChEBI" id="CHEBI:456215"/>
        <dbReference type="EC" id="6.1.1.1"/>
    </reaction>
</comment>
<dbReference type="CDD" id="cd00805">
    <property type="entry name" value="TyrRS_core"/>
    <property type="match status" value="1"/>
</dbReference>